<dbReference type="InterPro" id="IPR036942">
    <property type="entry name" value="Beta-barrel_TonB_sf"/>
</dbReference>
<evidence type="ECO:0000256" key="5">
    <source>
        <dbReference type="ARBA" id="ARBA00022692"/>
    </source>
</evidence>
<gene>
    <name evidence="14" type="ORF">MIM_c00930</name>
</gene>
<dbReference type="OrthoDB" id="5346107at2"/>
<dbReference type="eggNOG" id="COG1629">
    <property type="taxonomic scope" value="Bacteria"/>
</dbReference>
<dbReference type="InterPro" id="IPR012910">
    <property type="entry name" value="Plug_dom"/>
</dbReference>
<dbReference type="NCBIfam" id="TIGR01783">
    <property type="entry name" value="TonB-siderophor"/>
    <property type="match status" value="1"/>
</dbReference>
<evidence type="ECO:0000256" key="7">
    <source>
        <dbReference type="ARBA" id="ARBA00023136"/>
    </source>
</evidence>
<evidence type="ECO:0000256" key="4">
    <source>
        <dbReference type="ARBA" id="ARBA00022452"/>
    </source>
</evidence>
<dbReference type="AlphaFoldDB" id="W0P640"/>
<evidence type="ECO:0000256" key="11">
    <source>
        <dbReference type="RuleBase" id="RU003357"/>
    </source>
</evidence>
<dbReference type="GO" id="GO:0015344">
    <property type="term" value="F:siderophore uptake transmembrane transporter activity"/>
    <property type="evidence" value="ECO:0007669"/>
    <property type="project" value="TreeGrafter"/>
</dbReference>
<dbReference type="PANTHER" id="PTHR32552:SF82">
    <property type="entry name" value="FCUA PROTEIN"/>
    <property type="match status" value="1"/>
</dbReference>
<sequence length="737" mass="79828">MNSRRSQMATPSAFTTIKRAGRGPVSFIGRLARRVSVGSLIGVTPIAYAQTDVTQLTPILVSGVDNGLASPYAGGQVARGGGLGVLGNADVMTTPFNTTNYTEQLIRDTQARTLADVVANEASVRNTTSTGSFSEDFQIRGFTVNSSDVGLNGLYGLTSGSRIPTAMMERVEVLKGPGTLMYGISPNGTIGGNINIVTKRAEDEPLTRLTTSYESKSVLGAHLDMGRRFGEDKQWGIRFNGVYKNGKTSMDDGSQKLGLGALALDYRSDKLRWTLDAYSQRETVQNFRAQNGFHPDISYIPSAPSGHRAIYDGADLLIRDSAVATRLEYDISDNLMVYGAVGYRYGATEQDFPSARTIDGVDESGNFRVTNSWYDAYSRNKTGEIGARAKFNTFGIKHLLTVSGSVLKSEAGSFYLSDPTGRVVDSNIYDPVPINPMTGSREASTKTSENTLTSLSLTDTLSFADDRILVTGGLRRQQVKTENFNNHGEVTSSYNESAVSPLFGIVVKPVDNVSIYGNFTSGLTTGGTAPMTAANAGEVFPPYKSNQYEAGIKVDWGRVITTLSAFQIDRPNAITDPNTNVYSFDGEQRNRGIELSAVGELQPGLRLMASATFYNAKQRRTQGGVNDGNRASGVPKSAFNLAADWDVPWVPDLSVGGRMIHTSSMPYDAENKLTLPSWTRFDLSARYKTKVMGRPVTLRASVENVLNKRYWLSSSAKLTVVTAAAPRTFLLSAEMEF</sequence>
<proteinExistence type="inferred from homology"/>
<dbReference type="Pfam" id="PF07715">
    <property type="entry name" value="Plug"/>
    <property type="match status" value="1"/>
</dbReference>
<keyword evidence="6 11" id="KW-0798">TonB box</keyword>
<feature type="domain" description="TonB-dependent receptor plug" evidence="13">
    <location>
        <begin position="91"/>
        <end position="186"/>
    </location>
</feature>
<dbReference type="InterPro" id="IPR010105">
    <property type="entry name" value="TonB_sidphr_rcpt"/>
</dbReference>
<dbReference type="PANTHER" id="PTHR32552">
    <property type="entry name" value="FERRICHROME IRON RECEPTOR-RELATED"/>
    <property type="match status" value="1"/>
</dbReference>
<comment type="similarity">
    <text evidence="2 10 11">Belongs to the TonB-dependent receptor family.</text>
</comment>
<keyword evidence="7 10" id="KW-0472">Membrane</keyword>
<dbReference type="HOGENOM" id="CLU_008287_22_0_4"/>
<dbReference type="Proteomes" id="UP000019095">
    <property type="component" value="Chromosome"/>
</dbReference>
<dbReference type="Gene3D" id="2.40.170.20">
    <property type="entry name" value="TonB-dependent receptor, beta-barrel domain"/>
    <property type="match status" value="1"/>
</dbReference>
<dbReference type="GO" id="GO:0009279">
    <property type="term" value="C:cell outer membrane"/>
    <property type="evidence" value="ECO:0007669"/>
    <property type="project" value="UniProtKB-SubCell"/>
</dbReference>
<dbReference type="PATRIC" id="fig|1247726.3.peg.103"/>
<evidence type="ECO:0000256" key="9">
    <source>
        <dbReference type="ARBA" id="ARBA00023237"/>
    </source>
</evidence>
<feature type="domain" description="TonB-dependent receptor-like beta-barrel" evidence="12">
    <location>
        <begin position="276"/>
        <end position="705"/>
    </location>
</feature>
<reference evidence="14 15" key="1">
    <citation type="journal article" date="2014" name="Microbiology">
        <title>Unravelling the complete genome sequence of Advenella mimigardefordensis strain DPN7T and novel insights in the catabolism of the xenobiotic polythioester precursor 3,3'-dithiodipropionate.</title>
        <authorList>
            <person name="Wubbeler J.H."/>
            <person name="Hiessl S."/>
            <person name="Schuldes J."/>
            <person name="Thurmer A."/>
            <person name="Daniel R."/>
            <person name="Steinbuchel A."/>
        </authorList>
    </citation>
    <scope>NUCLEOTIDE SEQUENCE [LARGE SCALE GENOMIC DNA]</scope>
    <source>
        <strain evidence="15">DSM 17166 / LMG 22922 / DPN7</strain>
    </source>
</reference>
<evidence type="ECO:0000313" key="14">
    <source>
        <dbReference type="EMBL" id="AHG62196.1"/>
    </source>
</evidence>
<keyword evidence="9 10" id="KW-0998">Cell outer membrane</keyword>
<keyword evidence="15" id="KW-1185">Reference proteome</keyword>
<keyword evidence="5 10" id="KW-0812">Transmembrane</keyword>
<evidence type="ECO:0000256" key="3">
    <source>
        <dbReference type="ARBA" id="ARBA00022448"/>
    </source>
</evidence>
<keyword evidence="8 14" id="KW-0675">Receptor</keyword>
<keyword evidence="3 10" id="KW-0813">Transport</keyword>
<comment type="subcellular location">
    <subcellularLocation>
        <location evidence="1 10">Cell outer membrane</location>
        <topology evidence="1 10">Multi-pass membrane protein</topology>
    </subcellularLocation>
</comment>
<dbReference type="Pfam" id="PF00593">
    <property type="entry name" value="TonB_dep_Rec_b-barrel"/>
    <property type="match status" value="1"/>
</dbReference>
<protein>
    <submittedName>
        <fullName evidence="14">TonB-dependent siderophore receptor protein</fullName>
    </submittedName>
</protein>
<dbReference type="InterPro" id="IPR037066">
    <property type="entry name" value="Plug_dom_sf"/>
</dbReference>
<dbReference type="eggNOG" id="COG4774">
    <property type="taxonomic scope" value="Bacteria"/>
</dbReference>
<evidence type="ECO:0000256" key="2">
    <source>
        <dbReference type="ARBA" id="ARBA00009810"/>
    </source>
</evidence>
<evidence type="ECO:0000313" key="15">
    <source>
        <dbReference type="Proteomes" id="UP000019095"/>
    </source>
</evidence>
<organism evidence="14 15">
    <name type="scientific">Advenella mimigardefordensis (strain DSM 17166 / LMG 22922 / DPN7)</name>
    <dbReference type="NCBI Taxonomy" id="1247726"/>
    <lineage>
        <taxon>Bacteria</taxon>
        <taxon>Pseudomonadati</taxon>
        <taxon>Pseudomonadota</taxon>
        <taxon>Betaproteobacteria</taxon>
        <taxon>Burkholderiales</taxon>
        <taxon>Alcaligenaceae</taxon>
    </lineage>
</organism>
<evidence type="ECO:0000256" key="10">
    <source>
        <dbReference type="PROSITE-ProRule" id="PRU01360"/>
    </source>
</evidence>
<evidence type="ECO:0000259" key="12">
    <source>
        <dbReference type="Pfam" id="PF00593"/>
    </source>
</evidence>
<dbReference type="CDD" id="cd01347">
    <property type="entry name" value="ligand_gated_channel"/>
    <property type="match status" value="1"/>
</dbReference>
<dbReference type="GO" id="GO:0038023">
    <property type="term" value="F:signaling receptor activity"/>
    <property type="evidence" value="ECO:0007669"/>
    <property type="project" value="InterPro"/>
</dbReference>
<evidence type="ECO:0000259" key="13">
    <source>
        <dbReference type="Pfam" id="PF07715"/>
    </source>
</evidence>
<dbReference type="PROSITE" id="PS52016">
    <property type="entry name" value="TONB_DEPENDENT_REC_3"/>
    <property type="match status" value="1"/>
</dbReference>
<dbReference type="SUPFAM" id="SSF56935">
    <property type="entry name" value="Porins"/>
    <property type="match status" value="1"/>
</dbReference>
<evidence type="ECO:0000256" key="8">
    <source>
        <dbReference type="ARBA" id="ARBA00023170"/>
    </source>
</evidence>
<dbReference type="EMBL" id="CP003915">
    <property type="protein sequence ID" value="AHG62196.1"/>
    <property type="molecule type" value="Genomic_DNA"/>
</dbReference>
<keyword evidence="4 10" id="KW-1134">Transmembrane beta strand</keyword>
<accession>W0P640</accession>
<evidence type="ECO:0000256" key="1">
    <source>
        <dbReference type="ARBA" id="ARBA00004571"/>
    </source>
</evidence>
<name>W0P640_ADVMD</name>
<dbReference type="InterPro" id="IPR039426">
    <property type="entry name" value="TonB-dep_rcpt-like"/>
</dbReference>
<dbReference type="InterPro" id="IPR000531">
    <property type="entry name" value="Beta-barrel_TonB"/>
</dbReference>
<dbReference type="STRING" id="1247726.MIM_c00930"/>
<dbReference type="GO" id="GO:0015891">
    <property type="term" value="P:siderophore transport"/>
    <property type="evidence" value="ECO:0007669"/>
    <property type="project" value="InterPro"/>
</dbReference>
<dbReference type="KEGG" id="amim:MIM_c00930"/>
<dbReference type="Gene3D" id="2.170.130.10">
    <property type="entry name" value="TonB-dependent receptor, plug domain"/>
    <property type="match status" value="1"/>
</dbReference>
<evidence type="ECO:0000256" key="6">
    <source>
        <dbReference type="ARBA" id="ARBA00023077"/>
    </source>
</evidence>